<dbReference type="InterPro" id="IPR013201">
    <property type="entry name" value="Prot_inhib_I29"/>
</dbReference>
<evidence type="ECO:0000313" key="6">
    <source>
        <dbReference type="Proteomes" id="UP001153712"/>
    </source>
</evidence>
<dbReference type="FunFam" id="3.90.70.10:FF:000332">
    <property type="entry name" value="Cathepsin L1"/>
    <property type="match status" value="1"/>
</dbReference>
<dbReference type="CDD" id="cd02248">
    <property type="entry name" value="Peptidase_C1A"/>
    <property type="match status" value="1"/>
</dbReference>
<dbReference type="AlphaFoldDB" id="A0A9N9TJX8"/>
<dbReference type="InterPro" id="IPR025660">
    <property type="entry name" value="Pept_his_AS"/>
</dbReference>
<dbReference type="SMART" id="SM00645">
    <property type="entry name" value="Pept_C1"/>
    <property type="match status" value="1"/>
</dbReference>
<name>A0A9N9TJX8_PHYSR</name>
<dbReference type="InterPro" id="IPR013128">
    <property type="entry name" value="Peptidase_C1A"/>
</dbReference>
<dbReference type="PRINTS" id="PR00705">
    <property type="entry name" value="PAPAIN"/>
</dbReference>
<evidence type="ECO:0000256" key="1">
    <source>
        <dbReference type="ARBA" id="ARBA00008455"/>
    </source>
</evidence>
<protein>
    <submittedName>
        <fullName evidence="5">Uncharacterized protein</fullName>
    </submittedName>
</protein>
<dbReference type="InterPro" id="IPR038765">
    <property type="entry name" value="Papain-like_cys_pep_sf"/>
</dbReference>
<dbReference type="InterPro" id="IPR000668">
    <property type="entry name" value="Peptidase_C1A_C"/>
</dbReference>
<dbReference type="GO" id="GO:0008234">
    <property type="term" value="F:cysteine-type peptidase activity"/>
    <property type="evidence" value="ECO:0007669"/>
    <property type="project" value="InterPro"/>
</dbReference>
<dbReference type="GO" id="GO:0006508">
    <property type="term" value="P:proteolysis"/>
    <property type="evidence" value="ECO:0007669"/>
    <property type="project" value="InterPro"/>
</dbReference>
<evidence type="ECO:0000259" key="4">
    <source>
        <dbReference type="SMART" id="SM00848"/>
    </source>
</evidence>
<sequence length="394" mass="44963">MSHNVSEKCSYSENCIFIPNHFNYKTYHRYFLSNQFSHYPVTSILTVLRAAPYNKPIITVEVLLIFSAAQMEFKKNILLIFTLRLLFANALTVQESWVKFKNDFNKTYRNIVNEILDMEVFQENFKIIYQHNARYNAGLETYFMSINQFADVSPGEFSKQLVYKHNNQKYLQNKVETSFEEVNATVPAFVDWRLSGIVGNVQDQENCKSSWAFSAVGAIECQYAIKIKQNLDLSKQQLIDCIRQNCDSGGYLEQAFEFAKQRGLKLEPAYKYNAQRDVCKIPTGPYKIKNYTYVVPANEVALKNAVSIIGPISVTISAEALQFYGGGIFQTGNCHCPDCSTNHAVLVVGYGHDPQEYWVIKNSWGTTWGEKGYMRLARNVGECGIPGQALYPIL</sequence>
<dbReference type="Pfam" id="PF08246">
    <property type="entry name" value="Inhibitor_I29"/>
    <property type="match status" value="1"/>
</dbReference>
<keyword evidence="6" id="KW-1185">Reference proteome</keyword>
<evidence type="ECO:0000256" key="2">
    <source>
        <dbReference type="ARBA" id="ARBA00023157"/>
    </source>
</evidence>
<dbReference type="InterPro" id="IPR025661">
    <property type="entry name" value="Pept_asp_AS"/>
</dbReference>
<organism evidence="5 6">
    <name type="scientific">Phyllotreta striolata</name>
    <name type="common">Striped flea beetle</name>
    <name type="synonym">Crioceris striolata</name>
    <dbReference type="NCBI Taxonomy" id="444603"/>
    <lineage>
        <taxon>Eukaryota</taxon>
        <taxon>Metazoa</taxon>
        <taxon>Ecdysozoa</taxon>
        <taxon>Arthropoda</taxon>
        <taxon>Hexapoda</taxon>
        <taxon>Insecta</taxon>
        <taxon>Pterygota</taxon>
        <taxon>Neoptera</taxon>
        <taxon>Endopterygota</taxon>
        <taxon>Coleoptera</taxon>
        <taxon>Polyphaga</taxon>
        <taxon>Cucujiformia</taxon>
        <taxon>Chrysomeloidea</taxon>
        <taxon>Chrysomelidae</taxon>
        <taxon>Galerucinae</taxon>
        <taxon>Alticini</taxon>
        <taxon>Phyllotreta</taxon>
    </lineage>
</organism>
<dbReference type="Pfam" id="PF00112">
    <property type="entry name" value="Peptidase_C1"/>
    <property type="match status" value="1"/>
</dbReference>
<accession>A0A9N9TJX8</accession>
<dbReference type="PROSITE" id="PS00639">
    <property type="entry name" value="THIOL_PROTEASE_HIS"/>
    <property type="match status" value="1"/>
</dbReference>
<comment type="similarity">
    <text evidence="1">Belongs to the peptidase C1 family.</text>
</comment>
<proteinExistence type="inferred from homology"/>
<evidence type="ECO:0000313" key="5">
    <source>
        <dbReference type="EMBL" id="CAG9857272.1"/>
    </source>
</evidence>
<dbReference type="EMBL" id="OU900106">
    <property type="protein sequence ID" value="CAG9857272.1"/>
    <property type="molecule type" value="Genomic_DNA"/>
</dbReference>
<dbReference type="PANTHER" id="PTHR12411">
    <property type="entry name" value="CYSTEINE PROTEASE FAMILY C1-RELATED"/>
    <property type="match status" value="1"/>
</dbReference>
<dbReference type="PROSITE" id="PS00640">
    <property type="entry name" value="THIOL_PROTEASE_ASN"/>
    <property type="match status" value="1"/>
</dbReference>
<keyword evidence="2" id="KW-1015">Disulfide bond</keyword>
<dbReference type="OrthoDB" id="10253408at2759"/>
<dbReference type="Proteomes" id="UP001153712">
    <property type="component" value="Chromosome 13"/>
</dbReference>
<dbReference type="Gene3D" id="3.90.70.10">
    <property type="entry name" value="Cysteine proteinases"/>
    <property type="match status" value="1"/>
</dbReference>
<feature type="domain" description="Cathepsin propeptide inhibitor" evidence="4">
    <location>
        <begin position="97"/>
        <end position="157"/>
    </location>
</feature>
<reference evidence="5" key="1">
    <citation type="submission" date="2022-01" db="EMBL/GenBank/DDBJ databases">
        <authorList>
            <person name="King R."/>
        </authorList>
    </citation>
    <scope>NUCLEOTIDE SEQUENCE</scope>
</reference>
<dbReference type="InterPro" id="IPR039417">
    <property type="entry name" value="Peptidase_C1A_papain-like"/>
</dbReference>
<gene>
    <name evidence="5" type="ORF">PHYEVI_LOCUS3676</name>
</gene>
<dbReference type="SUPFAM" id="SSF54001">
    <property type="entry name" value="Cysteine proteinases"/>
    <property type="match status" value="1"/>
</dbReference>
<dbReference type="SMART" id="SM00848">
    <property type="entry name" value="Inhibitor_I29"/>
    <property type="match status" value="1"/>
</dbReference>
<feature type="domain" description="Peptidase C1A papain C-terminal" evidence="3">
    <location>
        <begin position="186"/>
        <end position="393"/>
    </location>
</feature>
<evidence type="ECO:0000259" key="3">
    <source>
        <dbReference type="SMART" id="SM00645"/>
    </source>
</evidence>